<protein>
    <recommendedName>
        <fullName evidence="9">Protein-export membrane protein SecG</fullName>
    </recommendedName>
</protein>
<dbReference type="InterPro" id="IPR004692">
    <property type="entry name" value="SecG"/>
</dbReference>
<evidence type="ECO:0000256" key="6">
    <source>
        <dbReference type="ARBA" id="ARBA00022989"/>
    </source>
</evidence>
<feature type="compositionally biased region" description="Low complexity" evidence="10">
    <location>
        <begin position="183"/>
        <end position="203"/>
    </location>
</feature>
<evidence type="ECO:0000256" key="7">
    <source>
        <dbReference type="ARBA" id="ARBA00023010"/>
    </source>
</evidence>
<evidence type="ECO:0000256" key="8">
    <source>
        <dbReference type="ARBA" id="ARBA00023136"/>
    </source>
</evidence>
<evidence type="ECO:0000313" key="11">
    <source>
        <dbReference type="EMBL" id="MDM4013937.1"/>
    </source>
</evidence>
<keyword evidence="7 9" id="KW-0811">Translocation</keyword>
<feature type="compositionally biased region" description="Acidic residues" evidence="10">
    <location>
        <begin position="204"/>
        <end position="213"/>
    </location>
</feature>
<feature type="compositionally biased region" description="Low complexity" evidence="10">
    <location>
        <begin position="143"/>
        <end position="156"/>
    </location>
</feature>
<evidence type="ECO:0000256" key="5">
    <source>
        <dbReference type="ARBA" id="ARBA00022927"/>
    </source>
</evidence>
<evidence type="ECO:0000256" key="9">
    <source>
        <dbReference type="RuleBase" id="RU365087"/>
    </source>
</evidence>
<keyword evidence="6 9" id="KW-1133">Transmembrane helix</keyword>
<feature type="region of interest" description="Disordered" evidence="10">
    <location>
        <begin position="115"/>
        <end position="134"/>
    </location>
</feature>
<name>A0ABT7PBS8_9BACT</name>
<dbReference type="Pfam" id="PF03840">
    <property type="entry name" value="SecG"/>
    <property type="match status" value="1"/>
</dbReference>
<keyword evidence="9" id="KW-1003">Cell membrane</keyword>
<keyword evidence="8 9" id="KW-0472">Membrane</keyword>
<dbReference type="NCBIfam" id="TIGR00810">
    <property type="entry name" value="secG"/>
    <property type="match status" value="1"/>
</dbReference>
<gene>
    <name evidence="11" type="primary">secG</name>
    <name evidence="11" type="ORF">QTN89_00755</name>
</gene>
<evidence type="ECO:0000256" key="4">
    <source>
        <dbReference type="ARBA" id="ARBA00022692"/>
    </source>
</evidence>
<keyword evidence="12" id="KW-1185">Reference proteome</keyword>
<sequence>MTDSIHCAVSMPFDALQLHTLPLASLGSAAIGWVMFMLSLFLILLILVQRGKGGGLAGALGGPGGQSAFGSKAGDTFTLITAVSAIIWGLVCAVAMYTLGVPPVASVDEDLDLETPPALVSPGSEGAPAGGLGGLGGLEGLDSGLLGGDADMTAADDATEDTDTSENDASDEAATETPSAELAPTTGDAAPADADSAVATNETESAETDSSDE</sequence>
<comment type="similarity">
    <text evidence="2 9">Belongs to the SecG family.</text>
</comment>
<evidence type="ECO:0000256" key="10">
    <source>
        <dbReference type="SAM" id="MobiDB-lite"/>
    </source>
</evidence>
<dbReference type="EMBL" id="JASZZN010000001">
    <property type="protein sequence ID" value="MDM4013937.1"/>
    <property type="molecule type" value="Genomic_DNA"/>
</dbReference>
<comment type="function">
    <text evidence="9">Involved in protein export. Participates in an early event of protein translocation.</text>
</comment>
<comment type="subcellular location">
    <subcellularLocation>
        <location evidence="9">Cell membrane</location>
        <topology evidence="9">Multi-pass membrane protein</topology>
    </subcellularLocation>
    <subcellularLocation>
        <location evidence="1">Membrane</location>
        <topology evidence="1">Multi-pass membrane protein</topology>
    </subcellularLocation>
</comment>
<evidence type="ECO:0000313" key="12">
    <source>
        <dbReference type="Proteomes" id="UP001239462"/>
    </source>
</evidence>
<evidence type="ECO:0000256" key="2">
    <source>
        <dbReference type="ARBA" id="ARBA00008445"/>
    </source>
</evidence>
<organism evidence="11 12">
    <name type="scientific">Roseiconus lacunae</name>
    <dbReference type="NCBI Taxonomy" id="2605694"/>
    <lineage>
        <taxon>Bacteria</taxon>
        <taxon>Pseudomonadati</taxon>
        <taxon>Planctomycetota</taxon>
        <taxon>Planctomycetia</taxon>
        <taxon>Pirellulales</taxon>
        <taxon>Pirellulaceae</taxon>
        <taxon>Roseiconus</taxon>
    </lineage>
</organism>
<reference evidence="11 12" key="1">
    <citation type="submission" date="2023-06" db="EMBL/GenBank/DDBJ databases">
        <title>Roseiconus lacunae JC819 isolated from Gulf of Mannar region, Tamil Nadu.</title>
        <authorList>
            <person name="Pk S."/>
            <person name="Ch S."/>
            <person name="Ch V.R."/>
        </authorList>
    </citation>
    <scope>NUCLEOTIDE SEQUENCE [LARGE SCALE GENOMIC DNA]</scope>
    <source>
        <strain evidence="11 12">JC819</strain>
    </source>
</reference>
<keyword evidence="3 9" id="KW-0813">Transport</keyword>
<dbReference type="Proteomes" id="UP001239462">
    <property type="component" value="Unassembled WGS sequence"/>
</dbReference>
<accession>A0ABT7PBS8</accession>
<keyword evidence="5 9" id="KW-0653">Protein transport</keyword>
<keyword evidence="4 9" id="KW-0812">Transmembrane</keyword>
<evidence type="ECO:0000256" key="1">
    <source>
        <dbReference type="ARBA" id="ARBA00004141"/>
    </source>
</evidence>
<feature type="region of interest" description="Disordered" evidence="10">
    <location>
        <begin position="143"/>
        <end position="213"/>
    </location>
</feature>
<comment type="caution">
    <text evidence="11">The sequence shown here is derived from an EMBL/GenBank/DDBJ whole genome shotgun (WGS) entry which is preliminary data.</text>
</comment>
<evidence type="ECO:0000256" key="3">
    <source>
        <dbReference type="ARBA" id="ARBA00022448"/>
    </source>
</evidence>
<feature type="transmembrane region" description="Helical" evidence="9">
    <location>
        <begin position="77"/>
        <end position="99"/>
    </location>
</feature>
<dbReference type="RefSeq" id="WP_289161663.1">
    <property type="nucleotide sequence ID" value="NZ_JASZZN010000001.1"/>
</dbReference>
<feature type="compositionally biased region" description="Acidic residues" evidence="10">
    <location>
        <begin position="157"/>
        <end position="174"/>
    </location>
</feature>
<feature type="transmembrane region" description="Helical" evidence="9">
    <location>
        <begin position="26"/>
        <end position="48"/>
    </location>
</feature>
<proteinExistence type="inferred from homology"/>